<gene>
    <name evidence="11" type="primary">trxA_3</name>
    <name evidence="11" type="ORF">MFU01_52170</name>
    <name evidence="12" type="ORF">SAMN05443572_110224</name>
</gene>
<dbReference type="SUPFAM" id="SSF52833">
    <property type="entry name" value="Thioredoxin-like"/>
    <property type="match status" value="1"/>
</dbReference>
<reference evidence="11 14" key="2">
    <citation type="submission" date="2019-07" db="EMBL/GenBank/DDBJ databases">
        <title>Whole genome shotgun sequence of Myxococcus fulvus NBRC 100333.</title>
        <authorList>
            <person name="Hosoyama A."/>
            <person name="Uohara A."/>
            <person name="Ohji S."/>
            <person name="Ichikawa N."/>
        </authorList>
    </citation>
    <scope>NUCLEOTIDE SEQUENCE [LARGE SCALE GENOMIC DNA]</scope>
    <source>
        <strain evidence="11 14">NBRC 100333</strain>
    </source>
</reference>
<sequence length="108" mass="11970">MATDVIELGDARFHQEVLESKEPVLVDFTATWCPPCRAIAPTVAALATEYRGRMKVAKLDVDANQETAQRYNIRSVPALLLFKDGQVVQQLLGAMPRAKLEQALLPHL</sequence>
<evidence type="ECO:0000256" key="4">
    <source>
        <dbReference type="ARBA" id="ARBA00023157"/>
    </source>
</evidence>
<dbReference type="EMBL" id="BJXR01000037">
    <property type="protein sequence ID" value="GEN10180.1"/>
    <property type="molecule type" value="Genomic_DNA"/>
</dbReference>
<dbReference type="EMBL" id="FOIB01000010">
    <property type="protein sequence ID" value="SEU35210.1"/>
    <property type="molecule type" value="Genomic_DNA"/>
</dbReference>
<evidence type="ECO:0000256" key="7">
    <source>
        <dbReference type="PIRNR" id="PIRNR000077"/>
    </source>
</evidence>
<dbReference type="OrthoDB" id="9790390at2"/>
<dbReference type="PANTHER" id="PTHR45663:SF11">
    <property type="entry name" value="GEO12009P1"/>
    <property type="match status" value="1"/>
</dbReference>
<dbReference type="FunFam" id="3.40.30.10:FF:000001">
    <property type="entry name" value="Thioredoxin"/>
    <property type="match status" value="1"/>
</dbReference>
<dbReference type="InterPro" id="IPR005746">
    <property type="entry name" value="Thioredoxin"/>
</dbReference>
<evidence type="ECO:0000256" key="2">
    <source>
        <dbReference type="ARBA" id="ARBA00022448"/>
    </source>
</evidence>
<evidence type="ECO:0000256" key="9">
    <source>
        <dbReference type="PIRSR" id="PIRSR000077-4"/>
    </source>
</evidence>
<dbReference type="Proteomes" id="UP000183760">
    <property type="component" value="Unassembled WGS sequence"/>
</dbReference>
<evidence type="ECO:0000256" key="5">
    <source>
        <dbReference type="ARBA" id="ARBA00023284"/>
    </source>
</evidence>
<dbReference type="PIRSF" id="PIRSF000077">
    <property type="entry name" value="Thioredoxin"/>
    <property type="match status" value="1"/>
</dbReference>
<keyword evidence="4 9" id="KW-1015">Disulfide bond</keyword>
<dbReference type="PROSITE" id="PS00194">
    <property type="entry name" value="THIOREDOXIN_1"/>
    <property type="match status" value="1"/>
</dbReference>
<evidence type="ECO:0000313" key="12">
    <source>
        <dbReference type="EMBL" id="SEU35210.1"/>
    </source>
</evidence>
<evidence type="ECO:0000313" key="11">
    <source>
        <dbReference type="EMBL" id="GEN10180.1"/>
    </source>
</evidence>
<comment type="similarity">
    <text evidence="1 7">Belongs to the thioredoxin family.</text>
</comment>
<evidence type="ECO:0000256" key="1">
    <source>
        <dbReference type="ARBA" id="ARBA00008987"/>
    </source>
</evidence>
<reference evidence="12 13" key="1">
    <citation type="submission" date="2016-10" db="EMBL/GenBank/DDBJ databases">
        <authorList>
            <person name="Varghese N."/>
            <person name="Submissions S."/>
        </authorList>
    </citation>
    <scope>NUCLEOTIDE SEQUENCE [LARGE SCALE GENOMIC DNA]</scope>
    <source>
        <strain evidence="12 13">DSM 16525</strain>
    </source>
</reference>
<dbReference type="InterPro" id="IPR017937">
    <property type="entry name" value="Thioredoxin_CS"/>
</dbReference>
<accession>A0A511T7N9</accession>
<keyword evidence="13" id="KW-1185">Reference proteome</keyword>
<feature type="site" description="Contributes to redox potential value" evidence="8">
    <location>
        <position position="35"/>
    </location>
</feature>
<evidence type="ECO:0000256" key="6">
    <source>
        <dbReference type="NCBIfam" id="TIGR01068"/>
    </source>
</evidence>
<dbReference type="PROSITE" id="PS51352">
    <property type="entry name" value="THIOREDOXIN_2"/>
    <property type="match status" value="1"/>
</dbReference>
<dbReference type="Pfam" id="PF00085">
    <property type="entry name" value="Thioredoxin"/>
    <property type="match status" value="1"/>
</dbReference>
<dbReference type="Proteomes" id="UP000321514">
    <property type="component" value="Unassembled WGS sequence"/>
</dbReference>
<dbReference type="NCBIfam" id="TIGR01068">
    <property type="entry name" value="thioredoxin"/>
    <property type="match status" value="1"/>
</dbReference>
<dbReference type="GO" id="GO:0015035">
    <property type="term" value="F:protein-disulfide reductase activity"/>
    <property type="evidence" value="ECO:0007669"/>
    <property type="project" value="UniProtKB-UniRule"/>
</dbReference>
<dbReference type="GO" id="GO:0045454">
    <property type="term" value="P:cell redox homeostasis"/>
    <property type="evidence" value="ECO:0007669"/>
    <property type="project" value="TreeGrafter"/>
</dbReference>
<dbReference type="PANTHER" id="PTHR45663">
    <property type="entry name" value="GEO12009P1"/>
    <property type="match status" value="1"/>
</dbReference>
<protein>
    <recommendedName>
        <fullName evidence="6 7">Thioredoxin</fullName>
    </recommendedName>
</protein>
<feature type="site" description="Contributes to redox potential value" evidence="8">
    <location>
        <position position="34"/>
    </location>
</feature>
<feature type="site" description="Deprotonates C-terminal active site Cys" evidence="8">
    <location>
        <position position="27"/>
    </location>
</feature>
<evidence type="ECO:0000259" key="10">
    <source>
        <dbReference type="PROSITE" id="PS51352"/>
    </source>
</evidence>
<dbReference type="InterPro" id="IPR013766">
    <property type="entry name" value="Thioredoxin_domain"/>
</dbReference>
<evidence type="ECO:0000313" key="13">
    <source>
        <dbReference type="Proteomes" id="UP000183760"/>
    </source>
</evidence>
<proteinExistence type="inferred from homology"/>
<dbReference type="Gene3D" id="3.40.30.10">
    <property type="entry name" value="Glutaredoxin"/>
    <property type="match status" value="1"/>
</dbReference>
<evidence type="ECO:0000256" key="3">
    <source>
        <dbReference type="ARBA" id="ARBA00022982"/>
    </source>
</evidence>
<feature type="disulfide bond" description="Redox-active" evidence="9">
    <location>
        <begin position="33"/>
        <end position="36"/>
    </location>
</feature>
<dbReference type="GO" id="GO:0005829">
    <property type="term" value="C:cytosol"/>
    <property type="evidence" value="ECO:0007669"/>
    <property type="project" value="TreeGrafter"/>
</dbReference>
<feature type="domain" description="Thioredoxin" evidence="10">
    <location>
        <begin position="1"/>
        <end position="108"/>
    </location>
</feature>
<evidence type="ECO:0000256" key="8">
    <source>
        <dbReference type="PIRSR" id="PIRSR000077-1"/>
    </source>
</evidence>
<dbReference type="RefSeq" id="WP_074957810.1">
    <property type="nucleotide sequence ID" value="NZ_BJXR01000037.1"/>
</dbReference>
<comment type="caution">
    <text evidence="11">The sequence shown here is derived from an EMBL/GenBank/DDBJ whole genome shotgun (WGS) entry which is preliminary data.</text>
</comment>
<dbReference type="STRING" id="1334629.MFUL124B02_14460"/>
<dbReference type="PRINTS" id="PR00421">
    <property type="entry name" value="THIOREDOXIN"/>
</dbReference>
<feature type="active site" description="Nucleophile" evidence="8">
    <location>
        <position position="36"/>
    </location>
</feature>
<evidence type="ECO:0000313" key="14">
    <source>
        <dbReference type="Proteomes" id="UP000321514"/>
    </source>
</evidence>
<dbReference type="CDD" id="cd02947">
    <property type="entry name" value="TRX_family"/>
    <property type="match status" value="1"/>
</dbReference>
<organism evidence="11 14">
    <name type="scientific">Myxococcus fulvus</name>
    <dbReference type="NCBI Taxonomy" id="33"/>
    <lineage>
        <taxon>Bacteria</taxon>
        <taxon>Pseudomonadati</taxon>
        <taxon>Myxococcota</taxon>
        <taxon>Myxococcia</taxon>
        <taxon>Myxococcales</taxon>
        <taxon>Cystobacterineae</taxon>
        <taxon>Myxococcaceae</taxon>
        <taxon>Myxococcus</taxon>
    </lineage>
</organism>
<feature type="active site" description="Nucleophile" evidence="8">
    <location>
        <position position="33"/>
    </location>
</feature>
<keyword evidence="3" id="KW-0249">Electron transport</keyword>
<name>A0A511T7N9_MYXFU</name>
<keyword evidence="5 9" id="KW-0676">Redox-active center</keyword>
<dbReference type="InterPro" id="IPR036249">
    <property type="entry name" value="Thioredoxin-like_sf"/>
</dbReference>
<keyword evidence="2" id="KW-0813">Transport</keyword>
<dbReference type="AlphaFoldDB" id="A0A511T7N9"/>